<dbReference type="InterPro" id="IPR015424">
    <property type="entry name" value="PyrdxlP-dep_Trfase"/>
</dbReference>
<dbReference type="EMBL" id="FUYS01000001">
    <property type="protein sequence ID" value="SKB28188.1"/>
    <property type="molecule type" value="Genomic_DNA"/>
</dbReference>
<dbReference type="GO" id="GO:0030170">
    <property type="term" value="F:pyridoxal phosphate binding"/>
    <property type="evidence" value="ECO:0007669"/>
    <property type="project" value="InterPro"/>
</dbReference>
<sequence length="458" mass="50972">MSIQNTSESVVSREQGDINGSDLRKDYVSELDGDTLKWITEDTDVFLHQALSTPVMNVLTKTDGEYLYDLQGRRYLDLHGNGVHNAGFSNAHVINAVIRQLQEKLAFTPRRYTNIPAIQLAKKLVDISPEGLSRVLFCPGGSEAIEMAVMLAKQVTGRWKTISYWDSYHGNGFQSSSIGGEEHFATGNGPMVPGAFHIEFPNYYRNPWGWQDEEAIDEQYIRQLELIIQRNPDIAALVAEPISATPVVPSRYYWERVRAICNQHDIVLIFDEIIEGLGRTGKWFACEHYVTPDILVLGKSLGGGLLPFAGIVARESYNVLQHRSIGHYTHEKNPLCATAGLAAIQFIEKEGLVENAAAVGAYLKEQLTMLKARFPVIGHIAGKGLHLGIDLVSNPLTKERAIAYAEWAMYECLKRGVAFKIIEGNILTIRPALTISQSQCDELVNVLAEVFSIRTDIT</sequence>
<dbReference type="PIRSF" id="PIRSF000521">
    <property type="entry name" value="Transaminase_4ab_Lys_Orn"/>
    <property type="match status" value="1"/>
</dbReference>
<keyword evidence="5" id="KW-0032">Aminotransferase</keyword>
<gene>
    <name evidence="5" type="ORF">SAMN05660226_00347</name>
</gene>
<evidence type="ECO:0000313" key="5">
    <source>
        <dbReference type="EMBL" id="SKB28188.1"/>
    </source>
</evidence>
<dbReference type="CDD" id="cd00610">
    <property type="entry name" value="OAT_like"/>
    <property type="match status" value="1"/>
</dbReference>
<dbReference type="AlphaFoldDB" id="A0A1T4ZZP3"/>
<organism evidence="5 6">
    <name type="scientific">Parapedobacter luteus</name>
    <dbReference type="NCBI Taxonomy" id="623280"/>
    <lineage>
        <taxon>Bacteria</taxon>
        <taxon>Pseudomonadati</taxon>
        <taxon>Bacteroidota</taxon>
        <taxon>Sphingobacteriia</taxon>
        <taxon>Sphingobacteriales</taxon>
        <taxon>Sphingobacteriaceae</taxon>
        <taxon>Parapedobacter</taxon>
    </lineage>
</organism>
<dbReference type="STRING" id="623280.SAMN05660226_00347"/>
<dbReference type="SUPFAM" id="SSF53383">
    <property type="entry name" value="PLP-dependent transferases"/>
    <property type="match status" value="1"/>
</dbReference>
<evidence type="ECO:0000256" key="3">
    <source>
        <dbReference type="ARBA" id="ARBA00022898"/>
    </source>
</evidence>
<dbReference type="PANTHER" id="PTHR43094:SF1">
    <property type="entry name" value="AMINOTRANSFERASE CLASS-III"/>
    <property type="match status" value="1"/>
</dbReference>
<name>A0A1T4ZZP3_9SPHI</name>
<comment type="similarity">
    <text evidence="2 4">Belongs to the class-III pyridoxal-phosphate-dependent aminotransferase family.</text>
</comment>
<dbReference type="Gene3D" id="3.90.1150.10">
    <property type="entry name" value="Aspartate Aminotransferase, domain 1"/>
    <property type="match status" value="1"/>
</dbReference>
<dbReference type="InterPro" id="IPR049704">
    <property type="entry name" value="Aminotrans_3_PPA_site"/>
</dbReference>
<keyword evidence="6" id="KW-1185">Reference proteome</keyword>
<reference evidence="5" key="1">
    <citation type="submission" date="2017-02" db="EMBL/GenBank/DDBJ databases">
        <authorList>
            <person name="Peterson S.W."/>
        </authorList>
    </citation>
    <scope>NUCLEOTIDE SEQUENCE [LARGE SCALE GENOMIC DNA]</scope>
    <source>
        <strain evidence="5">DSM 22899</strain>
    </source>
</reference>
<keyword evidence="5" id="KW-0808">Transferase</keyword>
<accession>A0A1T4ZZP3</accession>
<comment type="cofactor">
    <cofactor evidence="1">
        <name>pyridoxal 5'-phosphate</name>
        <dbReference type="ChEBI" id="CHEBI:597326"/>
    </cofactor>
</comment>
<keyword evidence="3 4" id="KW-0663">Pyridoxal phosphate</keyword>
<dbReference type="Pfam" id="PF00202">
    <property type="entry name" value="Aminotran_3"/>
    <property type="match status" value="1"/>
</dbReference>
<dbReference type="Proteomes" id="UP000190541">
    <property type="component" value="Unassembled WGS sequence"/>
</dbReference>
<evidence type="ECO:0000256" key="1">
    <source>
        <dbReference type="ARBA" id="ARBA00001933"/>
    </source>
</evidence>
<evidence type="ECO:0000256" key="4">
    <source>
        <dbReference type="RuleBase" id="RU003560"/>
    </source>
</evidence>
<dbReference type="RefSeq" id="WP_079715060.1">
    <property type="nucleotide sequence ID" value="NZ_FUYS01000001.1"/>
</dbReference>
<dbReference type="GO" id="GO:0008483">
    <property type="term" value="F:transaminase activity"/>
    <property type="evidence" value="ECO:0007669"/>
    <property type="project" value="UniProtKB-KW"/>
</dbReference>
<dbReference type="PROSITE" id="PS00600">
    <property type="entry name" value="AA_TRANSFER_CLASS_3"/>
    <property type="match status" value="1"/>
</dbReference>
<dbReference type="NCBIfam" id="NF004755">
    <property type="entry name" value="PRK06082.1"/>
    <property type="match status" value="1"/>
</dbReference>
<dbReference type="InterPro" id="IPR015422">
    <property type="entry name" value="PyrdxlP-dep_Trfase_small"/>
</dbReference>
<evidence type="ECO:0000256" key="2">
    <source>
        <dbReference type="ARBA" id="ARBA00008954"/>
    </source>
</evidence>
<dbReference type="Gene3D" id="3.40.640.10">
    <property type="entry name" value="Type I PLP-dependent aspartate aminotransferase-like (Major domain)"/>
    <property type="match status" value="1"/>
</dbReference>
<evidence type="ECO:0000313" key="6">
    <source>
        <dbReference type="Proteomes" id="UP000190541"/>
    </source>
</evidence>
<proteinExistence type="inferred from homology"/>
<protein>
    <submittedName>
        <fullName evidence="5">4-aminobutyrate aminotransferase</fullName>
    </submittedName>
</protein>
<dbReference type="PANTHER" id="PTHR43094">
    <property type="entry name" value="AMINOTRANSFERASE"/>
    <property type="match status" value="1"/>
</dbReference>
<dbReference type="OrthoDB" id="9807885at2"/>
<dbReference type="InterPro" id="IPR015421">
    <property type="entry name" value="PyrdxlP-dep_Trfase_major"/>
</dbReference>
<dbReference type="InterPro" id="IPR005814">
    <property type="entry name" value="Aminotrans_3"/>
</dbReference>